<evidence type="ECO:0000256" key="8">
    <source>
        <dbReference type="ARBA" id="ARBA00022741"/>
    </source>
</evidence>
<keyword evidence="12 15" id="KW-0648">Protein biosynthesis</keyword>
<evidence type="ECO:0000256" key="7">
    <source>
        <dbReference type="ARBA" id="ARBA00022723"/>
    </source>
</evidence>
<dbReference type="InterPro" id="IPR004532">
    <property type="entry name" value="Phe-tRNA-ligase_IIc_bsu_bact"/>
</dbReference>
<dbReference type="PROSITE" id="PS51447">
    <property type="entry name" value="FDX_ACB"/>
    <property type="match status" value="1"/>
</dbReference>
<dbReference type="FunFam" id="3.30.930.10:FF:000130">
    <property type="entry name" value="Phenylalanine--tRNA ligase beta subunit"/>
    <property type="match status" value="1"/>
</dbReference>
<dbReference type="Pfam" id="PF03484">
    <property type="entry name" value="B5"/>
    <property type="match status" value="1"/>
</dbReference>
<evidence type="ECO:0000256" key="13">
    <source>
        <dbReference type="ARBA" id="ARBA00023146"/>
    </source>
</evidence>
<dbReference type="Pfam" id="PF01588">
    <property type="entry name" value="tRNA_bind"/>
    <property type="match status" value="1"/>
</dbReference>
<dbReference type="CDD" id="cd02796">
    <property type="entry name" value="tRNA_bind_bactPheRS"/>
    <property type="match status" value="1"/>
</dbReference>
<keyword evidence="13 15" id="KW-0030">Aminoacyl-tRNA synthetase</keyword>
<dbReference type="GO" id="GO:0000287">
    <property type="term" value="F:magnesium ion binding"/>
    <property type="evidence" value="ECO:0007669"/>
    <property type="project" value="UniProtKB-UniRule"/>
</dbReference>
<comment type="similarity">
    <text evidence="2 15">Belongs to the phenylalanyl-tRNA synthetase beta subunit family. Type 1 subfamily.</text>
</comment>
<evidence type="ECO:0000313" key="20">
    <source>
        <dbReference type="EMBL" id="QDP78931.1"/>
    </source>
</evidence>
<evidence type="ECO:0000313" key="21">
    <source>
        <dbReference type="Proteomes" id="UP000317039"/>
    </source>
</evidence>
<evidence type="ECO:0000256" key="11">
    <source>
        <dbReference type="ARBA" id="ARBA00022884"/>
    </source>
</evidence>
<comment type="subcellular location">
    <subcellularLocation>
        <location evidence="1 15">Cytoplasm</location>
    </subcellularLocation>
</comment>
<dbReference type="PANTHER" id="PTHR10947">
    <property type="entry name" value="PHENYLALANYL-TRNA SYNTHETASE BETA CHAIN AND LEUCINE-RICH REPEAT-CONTAINING PROTEIN 47"/>
    <property type="match status" value="1"/>
</dbReference>
<protein>
    <recommendedName>
        <fullName evidence="15">Phenylalanine--tRNA ligase beta subunit</fullName>
        <ecNumber evidence="15">6.1.1.20</ecNumber>
    </recommendedName>
    <alternativeName>
        <fullName evidence="15">Phenylalanyl-tRNA synthetase beta subunit</fullName>
        <shortName evidence="15">PheRS</shortName>
    </alternativeName>
</protein>
<evidence type="ECO:0000259" key="17">
    <source>
        <dbReference type="PROSITE" id="PS50886"/>
    </source>
</evidence>
<dbReference type="InterPro" id="IPR005121">
    <property type="entry name" value="Fdx_antiC-bd"/>
</dbReference>
<accession>A0A516NJ54</accession>
<dbReference type="InterPro" id="IPR009061">
    <property type="entry name" value="DNA-bd_dom_put_sf"/>
</dbReference>
<dbReference type="SUPFAM" id="SSF50249">
    <property type="entry name" value="Nucleic acid-binding proteins"/>
    <property type="match status" value="1"/>
</dbReference>
<dbReference type="Gene3D" id="2.40.50.140">
    <property type="entry name" value="Nucleic acid-binding proteins"/>
    <property type="match status" value="1"/>
</dbReference>
<evidence type="ECO:0000256" key="15">
    <source>
        <dbReference type="HAMAP-Rule" id="MF_00283"/>
    </source>
</evidence>
<dbReference type="Pfam" id="PF03147">
    <property type="entry name" value="FDX-ACB"/>
    <property type="match status" value="1"/>
</dbReference>
<dbReference type="InterPro" id="IPR012340">
    <property type="entry name" value="NA-bd_OB-fold"/>
</dbReference>
<gene>
    <name evidence="15" type="primary">pheT</name>
    <name evidence="20" type="ORF">FOH10_09455</name>
</gene>
<dbReference type="EMBL" id="CP041695">
    <property type="protein sequence ID" value="QDP78931.1"/>
    <property type="molecule type" value="Genomic_DNA"/>
</dbReference>
<dbReference type="NCBIfam" id="TIGR00472">
    <property type="entry name" value="pheT_bact"/>
    <property type="match status" value="1"/>
</dbReference>
<evidence type="ECO:0000256" key="10">
    <source>
        <dbReference type="ARBA" id="ARBA00022842"/>
    </source>
</evidence>
<keyword evidence="4 15" id="KW-0963">Cytoplasm</keyword>
<dbReference type="SUPFAM" id="SSF55681">
    <property type="entry name" value="Class II aaRS and biotin synthetases"/>
    <property type="match status" value="1"/>
</dbReference>
<dbReference type="SMART" id="SM00874">
    <property type="entry name" value="B5"/>
    <property type="match status" value="1"/>
</dbReference>
<feature type="binding site" evidence="15">
    <location>
        <position position="478"/>
    </location>
    <ligand>
        <name>Mg(2+)</name>
        <dbReference type="ChEBI" id="CHEBI:18420"/>
        <note>shared with alpha subunit</note>
    </ligand>
</feature>
<dbReference type="SMART" id="SM00873">
    <property type="entry name" value="B3_4"/>
    <property type="match status" value="1"/>
</dbReference>
<dbReference type="GO" id="GO:0006432">
    <property type="term" value="P:phenylalanyl-tRNA aminoacylation"/>
    <property type="evidence" value="ECO:0007669"/>
    <property type="project" value="UniProtKB-UniRule"/>
</dbReference>
<organism evidence="20 21">
    <name type="scientific">Nocardia otitidiscaviarum</name>
    <dbReference type="NCBI Taxonomy" id="1823"/>
    <lineage>
        <taxon>Bacteria</taxon>
        <taxon>Bacillati</taxon>
        <taxon>Actinomycetota</taxon>
        <taxon>Actinomycetes</taxon>
        <taxon>Mycobacteriales</taxon>
        <taxon>Nocardiaceae</taxon>
        <taxon>Nocardia</taxon>
    </lineage>
</organism>
<feature type="domain" description="B5" evidence="19">
    <location>
        <begin position="411"/>
        <end position="491"/>
    </location>
</feature>
<dbReference type="InterPro" id="IPR033714">
    <property type="entry name" value="tRNA_bind_bactPheRS"/>
</dbReference>
<dbReference type="SUPFAM" id="SSF46955">
    <property type="entry name" value="Putative DNA-binding domain"/>
    <property type="match status" value="1"/>
</dbReference>
<dbReference type="HAMAP" id="MF_00283">
    <property type="entry name" value="Phe_tRNA_synth_beta1"/>
    <property type="match status" value="1"/>
</dbReference>
<dbReference type="GO" id="GO:0005524">
    <property type="term" value="F:ATP binding"/>
    <property type="evidence" value="ECO:0007669"/>
    <property type="project" value="UniProtKB-UniRule"/>
</dbReference>
<feature type="domain" description="FDX-ACB" evidence="18">
    <location>
        <begin position="739"/>
        <end position="832"/>
    </location>
</feature>
<keyword evidence="6 15" id="KW-0436">Ligase</keyword>
<feature type="binding site" evidence="15">
    <location>
        <position position="475"/>
    </location>
    <ligand>
        <name>Mg(2+)</name>
        <dbReference type="ChEBI" id="CHEBI:18420"/>
        <note>shared with alpha subunit</note>
    </ligand>
</feature>
<feature type="binding site" evidence="15">
    <location>
        <position position="469"/>
    </location>
    <ligand>
        <name>Mg(2+)</name>
        <dbReference type="ChEBI" id="CHEBI:18420"/>
        <note>shared with alpha subunit</note>
    </ligand>
</feature>
<dbReference type="FunFam" id="3.30.70.380:FF:000001">
    <property type="entry name" value="Phenylalanine--tRNA ligase beta subunit"/>
    <property type="match status" value="1"/>
</dbReference>
<dbReference type="Proteomes" id="UP000317039">
    <property type="component" value="Chromosome"/>
</dbReference>
<name>A0A516NJ54_9NOCA</name>
<keyword evidence="11 16" id="KW-0694">RNA-binding</keyword>
<dbReference type="KEGG" id="nod:FOH10_09455"/>
<evidence type="ECO:0000256" key="4">
    <source>
        <dbReference type="ARBA" id="ARBA00022490"/>
    </source>
</evidence>
<evidence type="ECO:0000256" key="2">
    <source>
        <dbReference type="ARBA" id="ARBA00008653"/>
    </source>
</evidence>
<dbReference type="Gene3D" id="3.50.40.10">
    <property type="entry name" value="Phenylalanyl-trna Synthetase, Chain B, domain 3"/>
    <property type="match status" value="1"/>
</dbReference>
<evidence type="ECO:0000256" key="5">
    <source>
        <dbReference type="ARBA" id="ARBA00022555"/>
    </source>
</evidence>
<evidence type="ECO:0000256" key="16">
    <source>
        <dbReference type="PROSITE-ProRule" id="PRU00209"/>
    </source>
</evidence>
<dbReference type="InterPro" id="IPR020825">
    <property type="entry name" value="Phe-tRNA_synthase-like_B3/B4"/>
</dbReference>
<dbReference type="Pfam" id="PF17759">
    <property type="entry name" value="tRNA_synthFbeta"/>
    <property type="match status" value="1"/>
</dbReference>
<proteinExistence type="inferred from homology"/>
<evidence type="ECO:0000256" key="6">
    <source>
        <dbReference type="ARBA" id="ARBA00022598"/>
    </source>
</evidence>
<evidence type="ECO:0000256" key="3">
    <source>
        <dbReference type="ARBA" id="ARBA00011209"/>
    </source>
</evidence>
<dbReference type="CDD" id="cd00769">
    <property type="entry name" value="PheRS_beta_core"/>
    <property type="match status" value="1"/>
</dbReference>
<dbReference type="EC" id="6.1.1.20" evidence="15"/>
<dbReference type="InterPro" id="IPR045060">
    <property type="entry name" value="Phe-tRNA-ligase_IIc_bsu"/>
</dbReference>
<feature type="binding site" evidence="15">
    <location>
        <position position="479"/>
    </location>
    <ligand>
        <name>Mg(2+)</name>
        <dbReference type="ChEBI" id="CHEBI:18420"/>
        <note>shared with alpha subunit</note>
    </ligand>
</feature>
<comment type="subunit">
    <text evidence="3 15">Tetramer of two alpha and two beta subunits.</text>
</comment>
<dbReference type="InterPro" id="IPR045864">
    <property type="entry name" value="aa-tRNA-synth_II/BPL/LPL"/>
</dbReference>
<keyword evidence="8 15" id="KW-0547">Nucleotide-binding</keyword>
<evidence type="ECO:0000256" key="12">
    <source>
        <dbReference type="ARBA" id="ARBA00022917"/>
    </source>
</evidence>
<dbReference type="FunFam" id="2.40.50.140:FF:000045">
    <property type="entry name" value="Phenylalanine--tRNA ligase beta subunit"/>
    <property type="match status" value="1"/>
</dbReference>
<dbReference type="PROSITE" id="PS51483">
    <property type="entry name" value="B5"/>
    <property type="match status" value="1"/>
</dbReference>
<dbReference type="GO" id="GO:0004826">
    <property type="term" value="F:phenylalanine-tRNA ligase activity"/>
    <property type="evidence" value="ECO:0007669"/>
    <property type="project" value="UniProtKB-UniRule"/>
</dbReference>
<dbReference type="SUPFAM" id="SSF56037">
    <property type="entry name" value="PheT/TilS domain"/>
    <property type="match status" value="1"/>
</dbReference>
<comment type="catalytic activity">
    <reaction evidence="14 15">
        <text>tRNA(Phe) + L-phenylalanine + ATP = L-phenylalanyl-tRNA(Phe) + AMP + diphosphate + H(+)</text>
        <dbReference type="Rhea" id="RHEA:19413"/>
        <dbReference type="Rhea" id="RHEA-COMP:9668"/>
        <dbReference type="Rhea" id="RHEA-COMP:9699"/>
        <dbReference type="ChEBI" id="CHEBI:15378"/>
        <dbReference type="ChEBI" id="CHEBI:30616"/>
        <dbReference type="ChEBI" id="CHEBI:33019"/>
        <dbReference type="ChEBI" id="CHEBI:58095"/>
        <dbReference type="ChEBI" id="CHEBI:78442"/>
        <dbReference type="ChEBI" id="CHEBI:78531"/>
        <dbReference type="ChEBI" id="CHEBI:456215"/>
        <dbReference type="EC" id="6.1.1.20"/>
    </reaction>
</comment>
<dbReference type="Gene3D" id="3.30.56.10">
    <property type="match status" value="2"/>
</dbReference>
<dbReference type="Gene3D" id="3.30.930.10">
    <property type="entry name" value="Bira Bifunctional Protein, Domain 2"/>
    <property type="match status" value="1"/>
</dbReference>
<sequence>MRVAQSWLTEILRRTTPEWSVTPEELDAGFVRVGLEVEEVDRLRPVGGEIDKPLVVGRVAEITELTEFKKPIRFCKVDVGNPELQEIICGARNFAVGDLVVVVLPGGVLPGGFQITSRKTYGHTSNGMICSVAELGIGKDHSGILVLEPGTAEPGTDANELLGLDDTVIELAITPDRGYAFSARGLARELACGFDLEYADPAVRLLPDAEEPAWSVKIDPESLCTRFAVRRVTGVDPKAVSPWWLQRRLLLSGVRPISPAVDVTNYVMLELGQPLHAFDAAKVTGGFVVRRANKGETLRTLDEAERVLDAEDVVIADDSGVISLAGIMGGASTEVGDATTDVILEAATWNPVAIARTARRHKLGSEASRRFERVVDPELNLAALDRAATLLAEIAGGTVESVLTDVRVPTPAPAPIAMDLDLADRTAGVTYEPGTSARRLQQVGCAVDVDVSESGHGQLVVTPPSWRPDLVQPADLVEEVLRLEGLDKIPSVLPTAPAGRGLTADQRRRRAVSKALAFSGAVEVPPPVFMSATVFDTWGLDADDSRRTTLKVLNPLDAERPDLASTLLPGLLEVAGRNISRGARDIAIYGIAQVVLPGSETGAVDPLPVDRRPTEDEIGTLLRSLPEQPVHIAAVLTGKREPRGPWGQGRQVEAADAFALVDAIADAAGVAIERRTAAYLPWHPGRCAELVVDGTVVGHAGELHPAVLERSGLPPRTCALELDLDALPLRENRPAPVVSAFPAVLQDVSVSVEKSTPAAAVESALRTGAGDLLEDIALFDVYEGAQAGEGRKSLTYALRFRAPDRTLTEDEASAARDAAVTAAAGAVGAVLRS</sequence>
<comment type="cofactor">
    <cofactor evidence="15">
        <name>Mg(2+)</name>
        <dbReference type="ChEBI" id="CHEBI:18420"/>
    </cofactor>
    <text evidence="15">Binds 2 magnesium ions per tetramer.</text>
</comment>
<reference evidence="20 21" key="1">
    <citation type="submission" date="2019-07" db="EMBL/GenBank/DDBJ databases">
        <title>Complete Genome Sequence and Methylome Analysis of Nocardia otitidis-caviarum NEB252.</title>
        <authorList>
            <person name="Fomenkov A."/>
            <person name="Anton B.P."/>
            <person name="Vincze T."/>
            <person name="Roberts R.J."/>
        </authorList>
    </citation>
    <scope>NUCLEOTIDE SEQUENCE [LARGE SCALE GENOMIC DNA]</scope>
    <source>
        <strain evidence="20 21">NEB252</strain>
    </source>
</reference>
<keyword evidence="10 15" id="KW-0460">Magnesium</keyword>
<dbReference type="InterPro" id="IPR002547">
    <property type="entry name" value="tRNA-bd_dom"/>
</dbReference>
<dbReference type="GO" id="GO:0009328">
    <property type="term" value="C:phenylalanine-tRNA ligase complex"/>
    <property type="evidence" value="ECO:0007669"/>
    <property type="project" value="TreeGrafter"/>
</dbReference>
<keyword evidence="5 16" id="KW-0820">tRNA-binding</keyword>
<dbReference type="GO" id="GO:0000049">
    <property type="term" value="F:tRNA binding"/>
    <property type="evidence" value="ECO:0007669"/>
    <property type="project" value="UniProtKB-UniRule"/>
</dbReference>
<dbReference type="RefSeq" id="WP_143980421.1">
    <property type="nucleotide sequence ID" value="NZ_CP041695.1"/>
</dbReference>
<dbReference type="SUPFAM" id="SSF54991">
    <property type="entry name" value="Anticodon-binding domain of PheRS"/>
    <property type="match status" value="1"/>
</dbReference>
<evidence type="ECO:0000256" key="1">
    <source>
        <dbReference type="ARBA" id="ARBA00004496"/>
    </source>
</evidence>
<evidence type="ECO:0000259" key="19">
    <source>
        <dbReference type="PROSITE" id="PS51483"/>
    </source>
</evidence>
<dbReference type="SMART" id="SM00896">
    <property type="entry name" value="FDX-ACB"/>
    <property type="match status" value="1"/>
</dbReference>
<evidence type="ECO:0000256" key="9">
    <source>
        <dbReference type="ARBA" id="ARBA00022840"/>
    </source>
</evidence>
<feature type="domain" description="TRNA-binding" evidence="17">
    <location>
        <begin position="48"/>
        <end position="159"/>
    </location>
</feature>
<dbReference type="GeneID" id="80332619"/>
<dbReference type="InterPro" id="IPR005146">
    <property type="entry name" value="B3/B4_tRNA-bd"/>
</dbReference>
<keyword evidence="9 15" id="KW-0067">ATP-binding</keyword>
<dbReference type="InterPro" id="IPR036690">
    <property type="entry name" value="Fdx_antiC-bd_sf"/>
</dbReference>
<dbReference type="Gene3D" id="3.30.70.380">
    <property type="entry name" value="Ferrodoxin-fold anticodon-binding domain"/>
    <property type="match status" value="1"/>
</dbReference>
<evidence type="ECO:0000259" key="18">
    <source>
        <dbReference type="PROSITE" id="PS51447"/>
    </source>
</evidence>
<dbReference type="AlphaFoldDB" id="A0A516NJ54"/>
<dbReference type="Pfam" id="PF03483">
    <property type="entry name" value="B3_4"/>
    <property type="match status" value="1"/>
</dbReference>
<dbReference type="PANTHER" id="PTHR10947:SF0">
    <property type="entry name" value="PHENYLALANINE--TRNA LIGASE BETA SUBUNIT"/>
    <property type="match status" value="1"/>
</dbReference>
<dbReference type="InterPro" id="IPR005147">
    <property type="entry name" value="tRNA_synthase_B5-dom"/>
</dbReference>
<dbReference type="FunFam" id="3.50.40.10:FF:000001">
    <property type="entry name" value="Phenylalanine--tRNA ligase beta subunit"/>
    <property type="match status" value="1"/>
</dbReference>
<evidence type="ECO:0000256" key="14">
    <source>
        <dbReference type="ARBA" id="ARBA00049255"/>
    </source>
</evidence>
<dbReference type="InterPro" id="IPR041616">
    <property type="entry name" value="PheRS_beta_core"/>
</dbReference>
<dbReference type="PROSITE" id="PS50886">
    <property type="entry name" value="TRBD"/>
    <property type="match status" value="1"/>
</dbReference>
<keyword evidence="7 15" id="KW-0479">Metal-binding</keyword>